<feature type="domain" description="DNA polymerase III beta sliding clamp C-terminal" evidence="13">
    <location>
        <begin position="241"/>
        <end position="359"/>
    </location>
</feature>
<dbReference type="Gene3D" id="3.70.10.10">
    <property type="match status" value="1"/>
</dbReference>
<evidence type="ECO:0000313" key="14">
    <source>
        <dbReference type="EMBL" id="OXZ36748.1"/>
    </source>
</evidence>
<evidence type="ECO:0000256" key="4">
    <source>
        <dbReference type="ARBA" id="ARBA00022490"/>
    </source>
</evidence>
<sequence length="367" mass="41417">MKLKISQKELLKHINIAQKAVSSRTTIQILEGILFIAEENCLRLVATDLELIVDTRANCEIYEKGQIVINSSMIGNIIRKLPDADIYIEVDDNNINIKCLSTEFNIQGQDSNEFPSLPYIDKDVKLTLEQSELRDSIRKTSFATSMDQTRPDLTGVLFNIMNDRIEFVALDGYRVSLDCLSNVSEFEMKAIVPARALNEVYKILEEGEITLNIITGNIIFKLENTDVYSRLIDGQYIDYNQVMKQDFSTVVTIEKRALQMALERASLMAKEDKANLVKLDFSGNELHISSNTDIGKVDEYVKCEIGGEDLRIAFNAKYLLDGLKVIDDDDITLNMSGSLRPMVFKPLNDTNYTYLVLPVKLAGGNND</sequence>
<keyword evidence="9" id="KW-0238">DNA-binding</keyword>
<dbReference type="PANTHER" id="PTHR30478">
    <property type="entry name" value="DNA POLYMERASE III SUBUNIT BETA"/>
    <property type="match status" value="1"/>
</dbReference>
<keyword evidence="8 10" id="KW-0239">DNA-directed DNA polymerase</keyword>
<evidence type="ECO:0000259" key="13">
    <source>
        <dbReference type="Pfam" id="PF02768"/>
    </source>
</evidence>
<organism evidence="15 17">
    <name type="scientific">Finegoldia magna</name>
    <name type="common">Peptostreptococcus magnus</name>
    <dbReference type="NCBI Taxonomy" id="1260"/>
    <lineage>
        <taxon>Bacteria</taxon>
        <taxon>Bacillati</taxon>
        <taxon>Bacillota</taxon>
        <taxon>Tissierellia</taxon>
        <taxon>Tissierellales</taxon>
        <taxon>Peptoniphilaceae</taxon>
        <taxon>Finegoldia</taxon>
    </lineage>
</organism>
<comment type="subcellular location">
    <subcellularLocation>
        <location evidence="1 10">Cytoplasm</location>
    </subcellularLocation>
</comment>
<dbReference type="EMBL" id="NDYI01000024">
    <property type="protein sequence ID" value="OXZ36748.1"/>
    <property type="molecule type" value="Genomic_DNA"/>
</dbReference>
<dbReference type="OMA" id="YLIMPVR"/>
<dbReference type="GO" id="GO:0009360">
    <property type="term" value="C:DNA polymerase III complex"/>
    <property type="evidence" value="ECO:0007669"/>
    <property type="project" value="InterPro"/>
</dbReference>
<dbReference type="SUPFAM" id="SSF55979">
    <property type="entry name" value="DNA clamp"/>
    <property type="match status" value="3"/>
</dbReference>
<dbReference type="Pfam" id="PF02767">
    <property type="entry name" value="DNA_pol3_beta_2"/>
    <property type="match status" value="1"/>
</dbReference>
<reference evidence="16" key="2">
    <citation type="submission" date="2017-04" db="EMBL/GenBank/DDBJ databases">
        <title>Finegoldia magna isolated from orthopedic joint implant-associated infections.</title>
        <authorList>
            <person name="Bjorklund S."/>
            <person name="Bruggemann H."/>
            <person name="Jensen A."/>
            <person name="Hellmark B."/>
            <person name="Soderquist B."/>
        </authorList>
    </citation>
    <scope>NUCLEOTIDE SEQUENCE [LARGE SCALE GENOMIC DNA]</scope>
    <source>
        <strain evidence="16">08T492</strain>
    </source>
</reference>
<dbReference type="InterPro" id="IPR046938">
    <property type="entry name" value="DNA_clamp_sf"/>
</dbReference>
<evidence type="ECO:0000256" key="5">
    <source>
        <dbReference type="ARBA" id="ARBA00022679"/>
    </source>
</evidence>
<feature type="domain" description="DNA polymerase III beta sliding clamp central" evidence="12">
    <location>
        <begin position="127"/>
        <end position="236"/>
    </location>
</feature>
<dbReference type="PANTHER" id="PTHR30478:SF0">
    <property type="entry name" value="BETA SLIDING CLAMP"/>
    <property type="match status" value="1"/>
</dbReference>
<dbReference type="GO" id="GO:0003887">
    <property type="term" value="F:DNA-directed DNA polymerase activity"/>
    <property type="evidence" value="ECO:0007669"/>
    <property type="project" value="UniProtKB-UniRule"/>
</dbReference>
<reference evidence="14" key="1">
    <citation type="journal article" date="2017" name="J. Clin. Microbiol.">
        <title>Finegoldia magna Isolated from Orthopedic Joint Implant-Associated Infections.</title>
        <authorList>
            <person name="Soderquist B."/>
            <person name="Bjorklund S."/>
            <person name="Hellmark B."/>
            <person name="Jensen A."/>
            <person name="Bruggemann H."/>
        </authorList>
    </citation>
    <scope>NUCLEOTIDE SEQUENCE</scope>
    <source>
        <strain evidence="14">08T492</strain>
    </source>
</reference>
<gene>
    <name evidence="15" type="primary">dnaN</name>
    <name evidence="14" type="ORF">B9N56_08835</name>
    <name evidence="15" type="ORF">FOC70_01350</name>
</gene>
<feature type="domain" description="DNA polymerase III beta sliding clamp N-terminal" evidence="11">
    <location>
        <begin position="1"/>
        <end position="118"/>
    </location>
</feature>
<evidence type="ECO:0000313" key="17">
    <source>
        <dbReference type="Proteomes" id="UP000502899"/>
    </source>
</evidence>
<dbReference type="GO" id="GO:0005737">
    <property type="term" value="C:cytoplasm"/>
    <property type="evidence" value="ECO:0007669"/>
    <property type="project" value="UniProtKB-SubCell"/>
</dbReference>
<dbReference type="Pfam" id="PF02768">
    <property type="entry name" value="DNA_pol3_beta_3"/>
    <property type="match status" value="1"/>
</dbReference>
<evidence type="ECO:0000256" key="10">
    <source>
        <dbReference type="PIRNR" id="PIRNR000804"/>
    </source>
</evidence>
<dbReference type="NCBIfam" id="TIGR00663">
    <property type="entry name" value="dnan"/>
    <property type="match status" value="1"/>
</dbReference>
<keyword evidence="4 10" id="KW-0963">Cytoplasm</keyword>
<dbReference type="Proteomes" id="UP000215361">
    <property type="component" value="Unassembled WGS sequence"/>
</dbReference>
<dbReference type="GO" id="GO:0003677">
    <property type="term" value="F:DNA binding"/>
    <property type="evidence" value="ECO:0007669"/>
    <property type="project" value="UniProtKB-UniRule"/>
</dbReference>
<evidence type="ECO:0000256" key="6">
    <source>
        <dbReference type="ARBA" id="ARBA00022695"/>
    </source>
</evidence>
<dbReference type="Pfam" id="PF00712">
    <property type="entry name" value="DNA_pol3_beta"/>
    <property type="match status" value="1"/>
</dbReference>
<dbReference type="InterPro" id="IPR022634">
    <property type="entry name" value="DNA_polIII_beta_N"/>
</dbReference>
<keyword evidence="6 10" id="KW-0548">Nucleotidyltransferase</keyword>
<dbReference type="InterPro" id="IPR022635">
    <property type="entry name" value="DNA_polIII_beta_C"/>
</dbReference>
<evidence type="ECO:0000256" key="9">
    <source>
        <dbReference type="ARBA" id="ARBA00023125"/>
    </source>
</evidence>
<evidence type="ECO:0000256" key="7">
    <source>
        <dbReference type="ARBA" id="ARBA00022705"/>
    </source>
</evidence>
<evidence type="ECO:0000256" key="3">
    <source>
        <dbReference type="ARBA" id="ARBA00021035"/>
    </source>
</evidence>
<evidence type="ECO:0000313" key="16">
    <source>
        <dbReference type="Proteomes" id="UP000215361"/>
    </source>
</evidence>
<evidence type="ECO:0000259" key="11">
    <source>
        <dbReference type="Pfam" id="PF00712"/>
    </source>
</evidence>
<reference evidence="15 17" key="3">
    <citation type="submission" date="2020-05" db="EMBL/GenBank/DDBJ databases">
        <title>FDA dAtabase for Regulatory Grade micrObial Sequences (FDA-ARGOS): Supporting development and validation of Infectious Disease Dx tests.</title>
        <authorList>
            <person name="Pederson C."/>
            <person name="Tallon L."/>
            <person name="Sadzewicz L."/>
            <person name="Zhao X."/>
            <person name="Vavikolanu K."/>
            <person name="Mehta A."/>
            <person name="Aluvathingal J."/>
            <person name="Nadendla S."/>
            <person name="Myers T."/>
            <person name="Yan Y."/>
            <person name="Sichtig H."/>
        </authorList>
    </citation>
    <scope>NUCLEOTIDE SEQUENCE [LARGE SCALE GENOMIC DNA]</scope>
    <source>
        <strain evidence="15 17">FDAARGOS_764</strain>
    </source>
</reference>
<accession>A0A133MVV1</accession>
<dbReference type="InterPro" id="IPR001001">
    <property type="entry name" value="DNA_polIII_beta"/>
</dbReference>
<comment type="similarity">
    <text evidence="2 10">Belongs to the beta sliding clamp family.</text>
</comment>
<comment type="subunit">
    <text evidence="10">Forms a ring-shaped head-to-tail homodimer around DNA.</text>
</comment>
<dbReference type="EMBL" id="CP054000">
    <property type="protein sequence ID" value="QKH79087.1"/>
    <property type="molecule type" value="Genomic_DNA"/>
</dbReference>
<dbReference type="RefSeq" id="WP_002837618.1">
    <property type="nucleotide sequence ID" value="NZ_CABKMR010000001.1"/>
</dbReference>
<evidence type="ECO:0000256" key="8">
    <source>
        <dbReference type="ARBA" id="ARBA00022932"/>
    </source>
</evidence>
<keyword evidence="7 10" id="KW-0235">DNA replication</keyword>
<dbReference type="Gene3D" id="3.10.150.10">
    <property type="entry name" value="DNA Polymerase III, subunit A, domain 2"/>
    <property type="match status" value="1"/>
</dbReference>
<keyword evidence="5 10" id="KW-0808">Transferase</keyword>
<dbReference type="SMART" id="SM00480">
    <property type="entry name" value="POL3Bc"/>
    <property type="match status" value="1"/>
</dbReference>
<proteinExistence type="inferred from homology"/>
<protein>
    <recommendedName>
        <fullName evidence="3 10">Beta sliding clamp</fullName>
    </recommendedName>
</protein>
<dbReference type="GO" id="GO:0006271">
    <property type="term" value="P:DNA strand elongation involved in DNA replication"/>
    <property type="evidence" value="ECO:0007669"/>
    <property type="project" value="TreeGrafter"/>
</dbReference>
<evidence type="ECO:0000256" key="1">
    <source>
        <dbReference type="ARBA" id="ARBA00004496"/>
    </source>
</evidence>
<comment type="function">
    <text evidence="10">Confers DNA tethering and processivity to DNA polymerases and other proteins. Acts as a clamp, forming a ring around DNA (a reaction catalyzed by the clamp-loading complex) which diffuses in an ATP-independent manner freely and bidirectionally along dsDNA. Initially characterized for its ability to contact the catalytic subunit of DNA polymerase III (Pol III), a complex, multichain enzyme responsible for most of the replicative synthesis in bacteria; Pol III exhibits 3'-5' exonuclease proofreading activity. The beta chain is required for initiation of replication as well as for processivity of DNA replication.</text>
</comment>
<dbReference type="PIRSF" id="PIRSF000804">
    <property type="entry name" value="DNA_pol_III_b"/>
    <property type="match status" value="1"/>
</dbReference>
<evidence type="ECO:0000313" key="15">
    <source>
        <dbReference type="EMBL" id="QKH79087.1"/>
    </source>
</evidence>
<name>A0A133MVV1_FINMA</name>
<dbReference type="InterPro" id="IPR022637">
    <property type="entry name" value="DNA_polIII_beta_cen"/>
</dbReference>
<evidence type="ECO:0000256" key="2">
    <source>
        <dbReference type="ARBA" id="ARBA00010752"/>
    </source>
</evidence>
<dbReference type="Proteomes" id="UP000502899">
    <property type="component" value="Chromosome"/>
</dbReference>
<dbReference type="GO" id="GO:0008408">
    <property type="term" value="F:3'-5' exonuclease activity"/>
    <property type="evidence" value="ECO:0007669"/>
    <property type="project" value="InterPro"/>
</dbReference>
<evidence type="ECO:0000259" key="12">
    <source>
        <dbReference type="Pfam" id="PF02767"/>
    </source>
</evidence>
<dbReference type="CDD" id="cd00140">
    <property type="entry name" value="beta_clamp"/>
    <property type="match status" value="1"/>
</dbReference>
<dbReference type="AlphaFoldDB" id="A0A133MVV1"/>